<sequence>MSYSASVCGAIDFVLHYEERPAVIAVFDLVEDEFKTLPSPDFMLNKVGGGDYSVGHLSGCLCLSFRIDSGKTELWVMKEYGVKGSWTKILITESVNIHEKFKDACEDRLYSESLCVEDVYVESFVSPNRINDFTIEGTSSMHVSVLYNPSTKECKQVPTPPFGFLEEYGVTEYWTKISTVIVSGSIGWLYQFYYVDNNETMLWRYQNDKLMFWDSKDEELKNIKMECIPNDQWCARAVYEESLVSLNRINDFTTESTNSSFLLYV</sequence>
<name>A0A5C7IPV5_9ROSI</name>
<organism evidence="1 2">
    <name type="scientific">Acer yangbiense</name>
    <dbReference type="NCBI Taxonomy" id="1000413"/>
    <lineage>
        <taxon>Eukaryota</taxon>
        <taxon>Viridiplantae</taxon>
        <taxon>Streptophyta</taxon>
        <taxon>Embryophyta</taxon>
        <taxon>Tracheophyta</taxon>
        <taxon>Spermatophyta</taxon>
        <taxon>Magnoliopsida</taxon>
        <taxon>eudicotyledons</taxon>
        <taxon>Gunneridae</taxon>
        <taxon>Pentapetalae</taxon>
        <taxon>rosids</taxon>
        <taxon>malvids</taxon>
        <taxon>Sapindales</taxon>
        <taxon>Sapindaceae</taxon>
        <taxon>Hippocastanoideae</taxon>
        <taxon>Acereae</taxon>
        <taxon>Acer</taxon>
    </lineage>
</organism>
<evidence type="ECO:0000313" key="1">
    <source>
        <dbReference type="EMBL" id="TXG71285.1"/>
    </source>
</evidence>
<dbReference type="EMBL" id="VAHF01000002">
    <property type="protein sequence ID" value="TXG71285.1"/>
    <property type="molecule type" value="Genomic_DNA"/>
</dbReference>
<dbReference type="Proteomes" id="UP000323000">
    <property type="component" value="Chromosome 2"/>
</dbReference>
<accession>A0A5C7IPV5</accession>
<gene>
    <name evidence="1" type="ORF">EZV62_006220</name>
</gene>
<protein>
    <recommendedName>
        <fullName evidence="3">F-box associated domain-containing protein</fullName>
    </recommendedName>
</protein>
<reference evidence="2" key="1">
    <citation type="journal article" date="2019" name="Gigascience">
        <title>De novo genome assembly of the endangered Acer yangbiense, a plant species with extremely small populations endemic to Yunnan Province, China.</title>
        <authorList>
            <person name="Yang J."/>
            <person name="Wariss H.M."/>
            <person name="Tao L."/>
            <person name="Zhang R."/>
            <person name="Yun Q."/>
            <person name="Hollingsworth P."/>
            <person name="Dao Z."/>
            <person name="Luo G."/>
            <person name="Guo H."/>
            <person name="Ma Y."/>
            <person name="Sun W."/>
        </authorList>
    </citation>
    <scope>NUCLEOTIDE SEQUENCE [LARGE SCALE GENOMIC DNA]</scope>
    <source>
        <strain evidence="2">cv. Malutang</strain>
    </source>
</reference>
<proteinExistence type="predicted"/>
<keyword evidence="2" id="KW-1185">Reference proteome</keyword>
<dbReference type="AlphaFoldDB" id="A0A5C7IPV5"/>
<dbReference type="OrthoDB" id="1303199at2759"/>
<evidence type="ECO:0008006" key="3">
    <source>
        <dbReference type="Google" id="ProtNLM"/>
    </source>
</evidence>
<evidence type="ECO:0000313" key="2">
    <source>
        <dbReference type="Proteomes" id="UP000323000"/>
    </source>
</evidence>
<comment type="caution">
    <text evidence="1">The sequence shown here is derived from an EMBL/GenBank/DDBJ whole genome shotgun (WGS) entry which is preliminary data.</text>
</comment>